<organism evidence="17 18">
    <name type="scientific">Leptobrachium leishanense</name>
    <name type="common">Leishan spiny toad</name>
    <dbReference type="NCBI Taxonomy" id="445787"/>
    <lineage>
        <taxon>Eukaryota</taxon>
        <taxon>Metazoa</taxon>
        <taxon>Chordata</taxon>
        <taxon>Craniata</taxon>
        <taxon>Vertebrata</taxon>
        <taxon>Euteleostomi</taxon>
        <taxon>Amphibia</taxon>
        <taxon>Batrachia</taxon>
        <taxon>Anura</taxon>
        <taxon>Pelobatoidea</taxon>
        <taxon>Megophryidae</taxon>
        <taxon>Leptobrachium</taxon>
    </lineage>
</organism>
<evidence type="ECO:0000256" key="15">
    <source>
        <dbReference type="SAM" id="MobiDB-lite"/>
    </source>
</evidence>
<evidence type="ECO:0000256" key="6">
    <source>
        <dbReference type="ARBA" id="ARBA00022737"/>
    </source>
</evidence>
<dbReference type="GO" id="GO:0005634">
    <property type="term" value="C:nucleus"/>
    <property type="evidence" value="ECO:0007669"/>
    <property type="project" value="UniProtKB-SubCell"/>
</dbReference>
<dbReference type="Gene3D" id="3.30.160.60">
    <property type="entry name" value="Classic Zinc Finger"/>
    <property type="match status" value="5"/>
</dbReference>
<evidence type="ECO:0000256" key="1">
    <source>
        <dbReference type="ARBA" id="ARBA00003767"/>
    </source>
</evidence>
<keyword evidence="7 14" id="KW-0863">Zinc-finger</keyword>
<evidence type="ECO:0000256" key="3">
    <source>
        <dbReference type="ARBA" id="ARBA00006991"/>
    </source>
</evidence>
<dbReference type="GO" id="GO:0003677">
    <property type="term" value="F:DNA binding"/>
    <property type="evidence" value="ECO:0007669"/>
    <property type="project" value="UniProtKB-KW"/>
</dbReference>
<keyword evidence="18" id="KW-1185">Reference proteome</keyword>
<keyword evidence="5" id="KW-0479">Metal-binding</keyword>
<evidence type="ECO:0000256" key="14">
    <source>
        <dbReference type="PROSITE-ProRule" id="PRU00042"/>
    </source>
</evidence>
<evidence type="ECO:0000313" key="18">
    <source>
        <dbReference type="Proteomes" id="UP000694569"/>
    </source>
</evidence>
<reference evidence="17" key="2">
    <citation type="submission" date="2025-09" db="UniProtKB">
        <authorList>
            <consortium name="Ensembl"/>
        </authorList>
    </citation>
    <scope>IDENTIFICATION</scope>
</reference>
<dbReference type="OrthoDB" id="10072647at2759"/>
<dbReference type="AlphaFoldDB" id="A0A8C5PYX5"/>
<sequence length="474" mass="52595">MMKSVGSDKMQVAERILNHALGIIYLLTGEEYVILKKTSPHSSVPLVTGEVPVKCGDVSVYFSMEEWDFIEGHKDIYKELIAEEPELQTKAESPAIQEPEPVAAPVTSPEKENKPVNEDLEENIETISISEEDEEEGDDGEEDIQVVEINTDSCAATINHEGLNATSHSGVQEGQTAVKDIEQVKSIADTCRDGSANKKALEESHVAEFIEMDGTVHPSSFRNDYGGMSSMSSDPLRCIQITNVSSTYRSFECKPTARALNATATSNVNAISMAAKPTGRSCIKVSPGAVASADHSAPAPGKLFSCNECGKDFDYRSNLIKHQRVHAAERPLGHSESGGQSAPRPMFTAYQRPTGSRKRHRCNLCGKQFTYKSQFTTHLRTHTGEKPHSCNQCGKHFAYKSYLITHQRIHSGERPHTCPHCGRCFTDKSNLRKHQSTHSEERPYTCLKCGKHFYSKYNFTAHQRLHMERPHVGN</sequence>
<name>A0A8C5PYX5_9ANUR</name>
<dbReference type="PROSITE" id="PS50157">
    <property type="entry name" value="ZINC_FINGER_C2H2_2"/>
    <property type="match status" value="5"/>
</dbReference>
<keyword evidence="10" id="KW-0805">Transcription regulation</keyword>
<keyword evidence="11" id="KW-0238">DNA-binding</keyword>
<keyword evidence="8" id="KW-0862">Zinc</keyword>
<keyword evidence="6" id="KW-0677">Repeat</keyword>
<dbReference type="InterPro" id="IPR050826">
    <property type="entry name" value="Krueppel_C2H2_ZnFinger"/>
</dbReference>
<evidence type="ECO:0000256" key="11">
    <source>
        <dbReference type="ARBA" id="ARBA00023125"/>
    </source>
</evidence>
<dbReference type="SUPFAM" id="SSF57667">
    <property type="entry name" value="beta-beta-alpha zinc fingers"/>
    <property type="match status" value="3"/>
</dbReference>
<dbReference type="FunFam" id="3.30.160.60:FF:000247">
    <property type="entry name" value="Zinc finger protein 236"/>
    <property type="match status" value="1"/>
</dbReference>
<feature type="domain" description="C2H2-type" evidence="16">
    <location>
        <begin position="416"/>
        <end position="443"/>
    </location>
</feature>
<feature type="domain" description="C2H2-type" evidence="16">
    <location>
        <begin position="304"/>
        <end position="331"/>
    </location>
</feature>
<dbReference type="Ensembl" id="ENSLLET00000030392.1">
    <property type="protein sequence ID" value="ENSLLEP00000029260.1"/>
    <property type="gene ID" value="ENSLLEG00000018561.1"/>
</dbReference>
<evidence type="ECO:0000259" key="16">
    <source>
        <dbReference type="PROSITE" id="PS50157"/>
    </source>
</evidence>
<dbReference type="FunFam" id="3.30.160.60:FF:000495">
    <property type="entry name" value="zinc finger protein 668"/>
    <property type="match status" value="1"/>
</dbReference>
<feature type="region of interest" description="Disordered" evidence="15">
    <location>
        <begin position="87"/>
        <end position="115"/>
    </location>
</feature>
<feature type="domain" description="C2H2-type" evidence="16">
    <location>
        <begin position="360"/>
        <end position="387"/>
    </location>
</feature>
<dbReference type="SMART" id="SM00355">
    <property type="entry name" value="ZnF_C2H2"/>
    <property type="match status" value="5"/>
</dbReference>
<evidence type="ECO:0000256" key="4">
    <source>
        <dbReference type="ARBA" id="ARBA00022499"/>
    </source>
</evidence>
<dbReference type="PROSITE" id="PS00028">
    <property type="entry name" value="ZINC_FINGER_C2H2_1"/>
    <property type="match status" value="5"/>
</dbReference>
<dbReference type="FunFam" id="3.30.160.60:FF:000024">
    <property type="entry name" value="zinc finger protein 140 isoform X1"/>
    <property type="match status" value="1"/>
</dbReference>
<accession>A0A8C5PYX5</accession>
<comment type="function">
    <text evidence="1">May be involved in transcriptional regulation.</text>
</comment>
<feature type="domain" description="C2H2-type" evidence="16">
    <location>
        <begin position="444"/>
        <end position="471"/>
    </location>
</feature>
<comment type="similarity">
    <text evidence="3">Belongs to the krueppel C2H2-type zinc-finger protein family.</text>
</comment>
<evidence type="ECO:0000256" key="10">
    <source>
        <dbReference type="ARBA" id="ARBA00023015"/>
    </source>
</evidence>
<dbReference type="Proteomes" id="UP000694569">
    <property type="component" value="Unplaced"/>
</dbReference>
<dbReference type="GeneTree" id="ENSGT01150000286944"/>
<dbReference type="FunFam" id="3.30.160.60:FF:000912">
    <property type="entry name" value="Zinc finger protein 660"/>
    <property type="match status" value="1"/>
</dbReference>
<feature type="domain" description="C2H2-type" evidence="16">
    <location>
        <begin position="388"/>
        <end position="415"/>
    </location>
</feature>
<evidence type="ECO:0000256" key="5">
    <source>
        <dbReference type="ARBA" id="ARBA00022723"/>
    </source>
</evidence>
<protein>
    <recommendedName>
        <fullName evidence="16">C2H2-type domain-containing protein</fullName>
    </recommendedName>
</protein>
<keyword evidence="4" id="KW-1017">Isopeptide bond</keyword>
<evidence type="ECO:0000256" key="8">
    <source>
        <dbReference type="ARBA" id="ARBA00022833"/>
    </source>
</evidence>
<dbReference type="FunFam" id="3.30.160.60:FF:000193">
    <property type="entry name" value="Zinc finger protein 300"/>
    <property type="match status" value="1"/>
</dbReference>
<keyword evidence="12" id="KW-0804">Transcription</keyword>
<dbReference type="PANTHER" id="PTHR24377">
    <property type="entry name" value="IP01015P-RELATED"/>
    <property type="match status" value="1"/>
</dbReference>
<keyword evidence="13" id="KW-0539">Nucleus</keyword>
<keyword evidence="9" id="KW-0832">Ubl conjugation</keyword>
<evidence type="ECO:0000256" key="13">
    <source>
        <dbReference type="ARBA" id="ARBA00023242"/>
    </source>
</evidence>
<comment type="subcellular location">
    <subcellularLocation>
        <location evidence="2">Nucleus</location>
    </subcellularLocation>
</comment>
<dbReference type="InterPro" id="IPR036236">
    <property type="entry name" value="Znf_C2H2_sf"/>
</dbReference>
<evidence type="ECO:0000256" key="2">
    <source>
        <dbReference type="ARBA" id="ARBA00004123"/>
    </source>
</evidence>
<dbReference type="Pfam" id="PF00096">
    <property type="entry name" value="zf-C2H2"/>
    <property type="match status" value="5"/>
</dbReference>
<reference evidence="17" key="1">
    <citation type="submission" date="2025-08" db="UniProtKB">
        <authorList>
            <consortium name="Ensembl"/>
        </authorList>
    </citation>
    <scope>IDENTIFICATION</scope>
</reference>
<evidence type="ECO:0000256" key="12">
    <source>
        <dbReference type="ARBA" id="ARBA00023163"/>
    </source>
</evidence>
<proteinExistence type="inferred from homology"/>
<feature type="region of interest" description="Disordered" evidence="15">
    <location>
        <begin position="328"/>
        <end position="353"/>
    </location>
</feature>
<dbReference type="InterPro" id="IPR013087">
    <property type="entry name" value="Znf_C2H2_type"/>
</dbReference>
<evidence type="ECO:0000256" key="7">
    <source>
        <dbReference type="ARBA" id="ARBA00022771"/>
    </source>
</evidence>
<evidence type="ECO:0000313" key="17">
    <source>
        <dbReference type="Ensembl" id="ENSLLEP00000029260.1"/>
    </source>
</evidence>
<evidence type="ECO:0000256" key="9">
    <source>
        <dbReference type="ARBA" id="ARBA00022843"/>
    </source>
</evidence>
<dbReference type="GO" id="GO:0008270">
    <property type="term" value="F:zinc ion binding"/>
    <property type="evidence" value="ECO:0007669"/>
    <property type="project" value="UniProtKB-KW"/>
</dbReference>